<dbReference type="STRING" id="596152.DesU5LDRAFT_3367"/>
<dbReference type="GO" id="GO:0003677">
    <property type="term" value="F:DNA binding"/>
    <property type="evidence" value="ECO:0007669"/>
    <property type="project" value="InterPro"/>
</dbReference>
<dbReference type="SMART" id="SM00891">
    <property type="entry name" value="ERCC4"/>
    <property type="match status" value="1"/>
</dbReference>
<evidence type="ECO:0000259" key="1">
    <source>
        <dbReference type="SMART" id="SM00891"/>
    </source>
</evidence>
<dbReference type="HOGENOM" id="CLU_129347_0_0_7"/>
<proteinExistence type="predicted"/>
<dbReference type="GO" id="GO:0006259">
    <property type="term" value="P:DNA metabolic process"/>
    <property type="evidence" value="ECO:0007669"/>
    <property type="project" value="UniProtKB-ARBA"/>
</dbReference>
<feature type="domain" description="ERCC4" evidence="1">
    <location>
        <begin position="2"/>
        <end position="83"/>
    </location>
</feature>
<evidence type="ECO:0000313" key="2">
    <source>
        <dbReference type="EMBL" id="EIG54996.1"/>
    </source>
</evidence>
<dbReference type="Gene3D" id="3.40.50.10130">
    <property type="match status" value="1"/>
</dbReference>
<dbReference type="eggNOG" id="COG1948">
    <property type="taxonomic scope" value="Bacteria"/>
</dbReference>
<dbReference type="GO" id="GO:0004518">
    <property type="term" value="F:nuclease activity"/>
    <property type="evidence" value="ECO:0007669"/>
    <property type="project" value="InterPro"/>
</dbReference>
<sequence length="157" mass="17873">MKVAIDNREQLAYSFSGYDCTVEAATLNVGDYSIFGFEDKIACERKSIEDLLGCLTAGRERFEKELARSRALDRFCVIVEASFEDLAKGQYRSAMKPHSACQSIIAWQIRYGTPFVFAGSRKAAEYFCFSFLQKYVHEIEQRMKMLVKIKTIEGAMA</sequence>
<dbReference type="SUPFAM" id="SSF52980">
    <property type="entry name" value="Restriction endonuclease-like"/>
    <property type="match status" value="1"/>
</dbReference>
<name>I2Q5E0_9BACT</name>
<dbReference type="OrthoDB" id="5401892at2"/>
<dbReference type="InterPro" id="IPR006166">
    <property type="entry name" value="ERCC4_domain"/>
</dbReference>
<protein>
    <recommendedName>
        <fullName evidence="1">ERCC4 domain-containing protein</fullName>
    </recommendedName>
</protein>
<gene>
    <name evidence="2" type="ORF">DesU5LDRAFT_3367</name>
</gene>
<organism evidence="2">
    <name type="scientific">Desulfovibrio sp. U5L</name>
    <dbReference type="NCBI Taxonomy" id="596152"/>
    <lineage>
        <taxon>Bacteria</taxon>
        <taxon>Pseudomonadati</taxon>
        <taxon>Thermodesulfobacteriota</taxon>
        <taxon>Desulfovibrionia</taxon>
        <taxon>Desulfovibrionales</taxon>
        <taxon>Desulfovibrionaceae</taxon>
        <taxon>Desulfovibrio</taxon>
    </lineage>
</organism>
<dbReference type="InterPro" id="IPR011335">
    <property type="entry name" value="Restrct_endonuc-II-like"/>
</dbReference>
<reference evidence="2" key="1">
    <citation type="submission" date="2011-11" db="EMBL/GenBank/DDBJ databases">
        <title>Improved High-Quality Draft sequence of Desulfovibrio sp. U5L.</title>
        <authorList>
            <consortium name="US DOE Joint Genome Institute"/>
            <person name="Lucas S."/>
            <person name="Han J."/>
            <person name="Lapidus A."/>
            <person name="Cheng J.-F."/>
            <person name="Goodwin L."/>
            <person name="Pitluck S."/>
            <person name="Peters L."/>
            <person name="Ovchinnikova G."/>
            <person name="Held B."/>
            <person name="Detter J.C."/>
            <person name="Han C."/>
            <person name="Tapia R."/>
            <person name="Land M."/>
            <person name="Hauser L."/>
            <person name="Kyrpides N."/>
            <person name="Ivanova N."/>
            <person name="Pagani I."/>
            <person name="Gabster J."/>
            <person name="Walker C."/>
            <person name="Stolyar S."/>
            <person name="Stahl D."/>
            <person name="Arkin A."/>
            <person name="Dehal P."/>
            <person name="Hazen T."/>
            <person name="Woyke T."/>
        </authorList>
    </citation>
    <scope>NUCLEOTIDE SEQUENCE [LARGE SCALE GENOMIC DNA]</scope>
    <source>
        <strain evidence="2">U5L</strain>
    </source>
</reference>
<dbReference type="EMBL" id="JH600068">
    <property type="protein sequence ID" value="EIG54996.1"/>
    <property type="molecule type" value="Genomic_DNA"/>
</dbReference>
<dbReference type="Pfam" id="PF02732">
    <property type="entry name" value="ERCC4"/>
    <property type="match status" value="1"/>
</dbReference>
<accession>I2Q5E0</accession>
<dbReference type="AlphaFoldDB" id="I2Q5E0"/>